<dbReference type="Pfam" id="PF24072">
    <property type="entry name" value="T7_gp14"/>
    <property type="match status" value="1"/>
</dbReference>
<proteinExistence type="predicted"/>
<dbReference type="InterPro" id="IPR038996">
    <property type="entry name" value="Gp14"/>
</dbReference>
<keyword evidence="2" id="KW-1185">Reference proteome</keyword>
<evidence type="ECO:0000313" key="2">
    <source>
        <dbReference type="Proteomes" id="UP000192917"/>
    </source>
</evidence>
<organism evidence="1 2">
    <name type="scientific">Tistlia consotensis USBA 355</name>
    <dbReference type="NCBI Taxonomy" id="560819"/>
    <lineage>
        <taxon>Bacteria</taxon>
        <taxon>Pseudomonadati</taxon>
        <taxon>Pseudomonadota</taxon>
        <taxon>Alphaproteobacteria</taxon>
        <taxon>Rhodospirillales</taxon>
        <taxon>Rhodovibrionaceae</taxon>
        <taxon>Tistlia</taxon>
    </lineage>
</organism>
<accession>A0A1Y6CPY3</accession>
<dbReference type="AlphaFoldDB" id="A0A1Y6CPY3"/>
<name>A0A1Y6CPY3_9PROT</name>
<dbReference type="STRING" id="560819.SAMN05428998_12582"/>
<evidence type="ECO:0000313" key="1">
    <source>
        <dbReference type="EMBL" id="SMF64700.1"/>
    </source>
</evidence>
<dbReference type="EMBL" id="FWZX01000025">
    <property type="protein sequence ID" value="SMF64700.1"/>
    <property type="molecule type" value="Genomic_DNA"/>
</dbReference>
<gene>
    <name evidence="1" type="ORF">SAMN05428998_12582</name>
</gene>
<protein>
    <submittedName>
        <fullName evidence="1">Uncharacterized protein</fullName>
    </submittedName>
</protein>
<dbReference type="RefSeq" id="WP_085125239.1">
    <property type="nucleotide sequence ID" value="NZ_FWZX01000025.1"/>
</dbReference>
<sequence length="198" mass="20684">MCDVTAALAVVSLGFTVLGTLNQARGAAQTAAAGQQQAAAQTQVAQQQYQYQAAVERNNAQAAQSLAQDELAQGVVEERQYRQQAGSLRARQVAVLAASGVALDDDSSALDVLADTDTLAAYDVGVIRRNAERRAYEQRLRAMNFDSQAALDDYGAASAPVTYAYTGPSPSQASSSALLSGAGSVAERWYGLSKAGVF</sequence>
<dbReference type="Proteomes" id="UP000192917">
    <property type="component" value="Unassembled WGS sequence"/>
</dbReference>
<reference evidence="1 2" key="1">
    <citation type="submission" date="2017-04" db="EMBL/GenBank/DDBJ databases">
        <authorList>
            <person name="Afonso C.L."/>
            <person name="Miller P.J."/>
            <person name="Scott M.A."/>
            <person name="Spackman E."/>
            <person name="Goraichik I."/>
            <person name="Dimitrov K.M."/>
            <person name="Suarez D.L."/>
            <person name="Swayne D.E."/>
        </authorList>
    </citation>
    <scope>NUCLEOTIDE SEQUENCE [LARGE SCALE GENOMIC DNA]</scope>
    <source>
        <strain evidence="1 2">USBA 355</strain>
    </source>
</reference>